<accession>G0QNG6</accession>
<evidence type="ECO:0000313" key="2">
    <source>
        <dbReference type="Proteomes" id="UP000008983"/>
    </source>
</evidence>
<reference evidence="1 2" key="1">
    <citation type="submission" date="2011-07" db="EMBL/GenBank/DDBJ databases">
        <authorList>
            <person name="Coyne R."/>
            <person name="Brami D."/>
            <person name="Johnson J."/>
            <person name="Hostetler J."/>
            <person name="Hannick L."/>
            <person name="Clark T."/>
            <person name="Cassidy-Hanley D."/>
            <person name="Inman J."/>
        </authorList>
    </citation>
    <scope>NUCLEOTIDE SEQUENCE [LARGE SCALE GENOMIC DNA]</scope>
    <source>
        <strain evidence="1 2">G5</strain>
    </source>
</reference>
<dbReference type="EMBL" id="GL983487">
    <property type="protein sequence ID" value="EGR33239.1"/>
    <property type="molecule type" value="Genomic_DNA"/>
</dbReference>
<name>G0QNG6_ICHMU</name>
<feature type="non-terminal residue" evidence="1">
    <location>
        <position position="1"/>
    </location>
</feature>
<feature type="non-terminal residue" evidence="1">
    <location>
        <position position="86"/>
    </location>
</feature>
<dbReference type="InParanoid" id="G0QNG6"/>
<organism evidence="1 2">
    <name type="scientific">Ichthyophthirius multifiliis</name>
    <name type="common">White spot disease agent</name>
    <name type="synonym">Ich</name>
    <dbReference type="NCBI Taxonomy" id="5932"/>
    <lineage>
        <taxon>Eukaryota</taxon>
        <taxon>Sar</taxon>
        <taxon>Alveolata</taxon>
        <taxon>Ciliophora</taxon>
        <taxon>Intramacronucleata</taxon>
        <taxon>Oligohymenophorea</taxon>
        <taxon>Hymenostomatida</taxon>
        <taxon>Ophryoglenina</taxon>
        <taxon>Ichthyophthirius</taxon>
    </lineage>
</organism>
<dbReference type="AlphaFoldDB" id="G0QNG6"/>
<sequence length="86" mass="10220">GIKKQLIFQKIMLFGLFQLLMLTDMKYQCRILMMDIQKSISEKIEKSKNSVNIMYCKEQIQIETTQQHLELMIQEALQILVVQLIE</sequence>
<dbReference type="Proteomes" id="UP000008983">
    <property type="component" value="Unassembled WGS sequence"/>
</dbReference>
<dbReference type="GeneID" id="14909415"/>
<protein>
    <submittedName>
        <fullName evidence="1">Uncharacterized protein</fullName>
    </submittedName>
</protein>
<gene>
    <name evidence="1" type="ORF">IMG5_058380</name>
</gene>
<evidence type="ECO:0000313" key="1">
    <source>
        <dbReference type="EMBL" id="EGR33239.1"/>
    </source>
</evidence>
<proteinExistence type="predicted"/>
<keyword evidence="2" id="KW-1185">Reference proteome</keyword>
<dbReference type="RefSeq" id="XP_004037225.1">
    <property type="nucleotide sequence ID" value="XM_004037177.1"/>
</dbReference>